<sequence length="84" mass="9702">MTNKNDLTALIEENNYLSDRVFQLECMLGQQDIEISKLEGSYIDLQNRVQNLERSLKVLSDYIKANQNQTQIASEAEETPPPHY</sequence>
<dbReference type="InterPro" id="IPR007236">
    <property type="entry name" value="SlyX"/>
</dbReference>
<proteinExistence type="predicted"/>
<comment type="caution">
    <text evidence="2">The sequence shown here is derived from an EMBL/GenBank/DDBJ whole genome shotgun (WGS) entry which is preliminary data.</text>
</comment>
<organism evidence="2 3">
    <name type="scientific">Psittacicella hinzii</name>
    <dbReference type="NCBI Taxonomy" id="2028575"/>
    <lineage>
        <taxon>Bacteria</taxon>
        <taxon>Pseudomonadati</taxon>
        <taxon>Pseudomonadota</taxon>
        <taxon>Gammaproteobacteria</taxon>
        <taxon>Pasteurellales</taxon>
        <taxon>Psittacicellaceae</taxon>
        <taxon>Psittacicella</taxon>
    </lineage>
</organism>
<feature type="coiled-coil region" evidence="1">
    <location>
        <begin position="35"/>
        <end position="62"/>
    </location>
</feature>
<accession>A0A3A1YCQ8</accession>
<evidence type="ECO:0000313" key="3">
    <source>
        <dbReference type="Proteomes" id="UP000265691"/>
    </source>
</evidence>
<evidence type="ECO:0000256" key="1">
    <source>
        <dbReference type="SAM" id="Coils"/>
    </source>
</evidence>
<gene>
    <name evidence="2" type="ORF">CKF54_01950</name>
</gene>
<keyword evidence="3" id="KW-1185">Reference proteome</keyword>
<dbReference type="EMBL" id="NRHC01000019">
    <property type="protein sequence ID" value="RIY34004.1"/>
    <property type="molecule type" value="Genomic_DNA"/>
</dbReference>
<dbReference type="OrthoDB" id="5771733at2"/>
<dbReference type="RefSeq" id="WP_119524603.1">
    <property type="nucleotide sequence ID" value="NZ_NRHC01000019.1"/>
</dbReference>
<keyword evidence="1" id="KW-0175">Coiled coil</keyword>
<evidence type="ECO:0000313" key="2">
    <source>
        <dbReference type="EMBL" id="RIY34004.1"/>
    </source>
</evidence>
<dbReference type="Proteomes" id="UP000265691">
    <property type="component" value="Unassembled WGS sequence"/>
</dbReference>
<name>A0A3A1YCQ8_9GAMM</name>
<protein>
    <recommendedName>
        <fullName evidence="4">Protein SlyX homolog</fullName>
    </recommendedName>
</protein>
<reference evidence="2 3" key="1">
    <citation type="submission" date="2017-08" db="EMBL/GenBank/DDBJ databases">
        <title>Reclassification of Bisgaard taxon 37 and 44.</title>
        <authorList>
            <person name="Christensen H."/>
        </authorList>
    </citation>
    <scope>NUCLEOTIDE SEQUENCE [LARGE SCALE GENOMIC DNA]</scope>
    <source>
        <strain evidence="2 3">B96_3</strain>
    </source>
</reference>
<dbReference type="Pfam" id="PF04102">
    <property type="entry name" value="SlyX"/>
    <property type="match status" value="1"/>
</dbReference>
<dbReference type="AlphaFoldDB" id="A0A3A1YCQ8"/>
<evidence type="ECO:0008006" key="4">
    <source>
        <dbReference type="Google" id="ProtNLM"/>
    </source>
</evidence>